<reference evidence="1" key="1">
    <citation type="submission" date="2024-02" db="EMBL/GenBank/DDBJ databases">
        <title>Metagenome Assembled Genome of Zalaria obscura JY119.</title>
        <authorList>
            <person name="Vighnesh L."/>
            <person name="Jagadeeshwari U."/>
            <person name="Venkata Ramana C."/>
            <person name="Sasikala C."/>
        </authorList>
    </citation>
    <scope>NUCLEOTIDE SEQUENCE</scope>
    <source>
        <strain evidence="1">JY119</strain>
    </source>
</reference>
<proteinExistence type="predicted"/>
<accession>A0ACC3S3F7</accession>
<name>A0ACC3S3F7_9PEZI</name>
<gene>
    <name evidence="1" type="ORF">M8818_007731</name>
</gene>
<dbReference type="Proteomes" id="UP001320706">
    <property type="component" value="Unassembled WGS sequence"/>
</dbReference>
<evidence type="ECO:0000313" key="1">
    <source>
        <dbReference type="EMBL" id="KAK8192561.1"/>
    </source>
</evidence>
<comment type="caution">
    <text evidence="1">The sequence shown here is derived from an EMBL/GenBank/DDBJ whole genome shotgun (WGS) entry which is preliminary data.</text>
</comment>
<evidence type="ECO:0000313" key="2">
    <source>
        <dbReference type="Proteomes" id="UP001320706"/>
    </source>
</evidence>
<keyword evidence="2" id="KW-1185">Reference proteome</keyword>
<organism evidence="1 2">
    <name type="scientific">Zalaria obscura</name>
    <dbReference type="NCBI Taxonomy" id="2024903"/>
    <lineage>
        <taxon>Eukaryota</taxon>
        <taxon>Fungi</taxon>
        <taxon>Dikarya</taxon>
        <taxon>Ascomycota</taxon>
        <taxon>Pezizomycotina</taxon>
        <taxon>Dothideomycetes</taxon>
        <taxon>Dothideomycetidae</taxon>
        <taxon>Dothideales</taxon>
        <taxon>Zalariaceae</taxon>
        <taxon>Zalaria</taxon>
    </lineage>
</organism>
<sequence length="338" mass="36463">MANPKVALSFDEMIQADRKKRKAEQLAAQIFSKNRRANAPSTSNKPAPGAGSLASRISGGSLASRVGVNKRPSSTGPANRPNSRQAPSRPSQLSRQAAPSRPERNLKRSATDTAVTPTGPASMRQANTNGPSAEINIRGAAGPYCVVASNFAPGTTAADIESVMLPIGGDMAGCRLIASAPTVIAEMLFLDKIGAERVIEMFNNKRADGRLLYVYMKEGASSQPQQQQNSRAAAPVAPLAPVVQEEDVMMEVDDGVAQERQRNDRAREVFPRGPRADRGFRDSYGGDQRRAEPAYQDGRYGFSDGYGGRGERRGRYRNEGRMYSDNMGRGRGGQSYRP</sequence>
<dbReference type="EMBL" id="JAMKPW020000044">
    <property type="protein sequence ID" value="KAK8192561.1"/>
    <property type="molecule type" value="Genomic_DNA"/>
</dbReference>
<protein>
    <submittedName>
        <fullName evidence="1">Uncharacterized protein</fullName>
    </submittedName>
</protein>